<evidence type="ECO:0000313" key="1">
    <source>
        <dbReference type="EMBL" id="ALA06632.1"/>
    </source>
</evidence>
<name>A0A0K2CM76_9CAUD</name>
<dbReference type="EMBL" id="KT372003">
    <property type="protein sequence ID" value="ALA06632.1"/>
    <property type="molecule type" value="Genomic_DNA"/>
</dbReference>
<gene>
    <name evidence="1" type="ORF">SEA_LUMOS_126</name>
</gene>
<accession>A0A0K2CM76</accession>
<dbReference type="Proteomes" id="UP000223849">
    <property type="component" value="Segment"/>
</dbReference>
<protein>
    <submittedName>
        <fullName evidence="1">Uncharacterized protein</fullName>
    </submittedName>
</protein>
<organism evidence="1 2">
    <name type="scientific">Mycobacterium phage Lumos</name>
    <dbReference type="NCBI Taxonomy" id="1701852"/>
    <lineage>
        <taxon>Viruses</taxon>
        <taxon>Duplodnaviria</taxon>
        <taxon>Heunggongvirae</taxon>
        <taxon>Uroviricota</taxon>
        <taxon>Caudoviricetes</taxon>
        <taxon>Vilmaviridae</taxon>
        <taxon>Lclasvirinae</taxon>
        <taxon>Lumosvirus</taxon>
        <taxon>Lumosvirus lumos</taxon>
    </lineage>
</organism>
<sequence length="64" mass="7434">MANVLNDIPDSAAALMLAQERQKLTTERIRLVQEITARQKRIDHIDSRLRQVSDGERVLSERDY</sequence>
<reference evidence="1 2" key="1">
    <citation type="submission" date="2015-08" db="EMBL/GenBank/DDBJ databases">
        <authorList>
            <person name="Davis N."/>
            <person name="Domingos A."/>
            <person name="Holland C."/>
            <person name="Houk L.J."/>
            <person name="Hueter N."/>
            <person name="Molina L."/>
            <person name="Sontag M."/>
            <person name="Saintfleur O."/>
            <person name="Swinford C."/>
            <person name="Villalobos-Ayala K."/>
            <person name="Carroll M."/>
            <person name="Cottrell-Yongye A."/>
            <person name="D'Elia T."/>
            <person name="Delesalle V.A."/>
            <person name="Bradley K.W."/>
            <person name="Asai D.J."/>
            <person name="Bowman C.A."/>
            <person name="Russell D.A."/>
            <person name="Pope W.H."/>
            <person name="Jacobs-Sera D."/>
            <person name="Hendrix R.W."/>
            <person name="Hatfull G.F."/>
        </authorList>
    </citation>
    <scope>NUCLEOTIDE SEQUENCE [LARGE SCALE GENOMIC DNA]</scope>
</reference>
<keyword evidence="2" id="KW-1185">Reference proteome</keyword>
<evidence type="ECO:0000313" key="2">
    <source>
        <dbReference type="Proteomes" id="UP000223849"/>
    </source>
</evidence>
<proteinExistence type="predicted"/>